<organism evidence="5 6">
    <name type="scientific">Vogesella aquatica</name>
    <dbReference type="NCBI Taxonomy" id="2984206"/>
    <lineage>
        <taxon>Bacteria</taxon>
        <taxon>Pseudomonadati</taxon>
        <taxon>Pseudomonadota</taxon>
        <taxon>Betaproteobacteria</taxon>
        <taxon>Neisseriales</taxon>
        <taxon>Chromobacteriaceae</taxon>
        <taxon>Vogesella</taxon>
    </lineage>
</organism>
<sequence length="256" mass="28603">MAPLNDHLQGSHMDSRWNALKPEETSTTPLYLQFSRKLAEAIHAGWWQADEALPSERTFSEELGISRVTARKALDVLLEQGLIRRRHGSGTFITPRLEQPLSRLTSFTEMLKMKGFEPSSVWLSRGIATPTHEEVIKLGLSPNAQVARLKRQRLADGVVMAIEQSSLPLTYLPDPQAVGSSLYAYLDTMGHPIVRALQHIRAVNANPDIAAIAGIKPGEAMLLITRIGYTADNVAIELTDTWCRNDYYDFVAELRR</sequence>
<dbReference type="PROSITE" id="PS50949">
    <property type="entry name" value="HTH_GNTR"/>
    <property type="match status" value="1"/>
</dbReference>
<dbReference type="Pfam" id="PF00392">
    <property type="entry name" value="GntR"/>
    <property type="match status" value="1"/>
</dbReference>
<dbReference type="RefSeq" id="WP_081600575.1">
    <property type="nucleotide sequence ID" value="NZ_JAQQLF010000001.1"/>
</dbReference>
<dbReference type="SUPFAM" id="SSF64288">
    <property type="entry name" value="Chorismate lyase-like"/>
    <property type="match status" value="1"/>
</dbReference>
<dbReference type="SMART" id="SM00866">
    <property type="entry name" value="UTRA"/>
    <property type="match status" value="1"/>
</dbReference>
<dbReference type="InterPro" id="IPR011663">
    <property type="entry name" value="UTRA"/>
</dbReference>
<dbReference type="Proteomes" id="UP001219956">
    <property type="component" value="Unassembled WGS sequence"/>
</dbReference>
<dbReference type="SUPFAM" id="SSF46785">
    <property type="entry name" value="Winged helix' DNA-binding domain"/>
    <property type="match status" value="1"/>
</dbReference>
<evidence type="ECO:0000256" key="2">
    <source>
        <dbReference type="ARBA" id="ARBA00023125"/>
    </source>
</evidence>
<evidence type="ECO:0000313" key="6">
    <source>
        <dbReference type="Proteomes" id="UP001219956"/>
    </source>
</evidence>
<protein>
    <submittedName>
        <fullName evidence="5">GntR family transcriptional regulator</fullName>
    </submittedName>
</protein>
<dbReference type="InterPro" id="IPR036390">
    <property type="entry name" value="WH_DNA-bd_sf"/>
</dbReference>
<evidence type="ECO:0000259" key="4">
    <source>
        <dbReference type="PROSITE" id="PS50949"/>
    </source>
</evidence>
<accession>A0ABT5IT32</accession>
<gene>
    <name evidence="5" type="ORF">PQU95_00345</name>
</gene>
<dbReference type="Gene3D" id="1.10.10.10">
    <property type="entry name" value="Winged helix-like DNA-binding domain superfamily/Winged helix DNA-binding domain"/>
    <property type="match status" value="1"/>
</dbReference>
<evidence type="ECO:0000313" key="5">
    <source>
        <dbReference type="EMBL" id="MDC7715667.1"/>
    </source>
</evidence>
<dbReference type="InterPro" id="IPR000524">
    <property type="entry name" value="Tscrpt_reg_HTH_GntR"/>
</dbReference>
<reference evidence="5 6" key="1">
    <citation type="submission" date="2023-01" db="EMBL/GenBank/DDBJ databases">
        <title>Novel species of the genus Vogesella isolated from rivers.</title>
        <authorList>
            <person name="Lu H."/>
        </authorList>
    </citation>
    <scope>NUCLEOTIDE SEQUENCE [LARGE SCALE GENOMIC DNA]</scope>
    <source>
        <strain evidence="5 6">DC21W</strain>
    </source>
</reference>
<keyword evidence="2" id="KW-0238">DNA-binding</keyword>
<keyword evidence="6" id="KW-1185">Reference proteome</keyword>
<dbReference type="CDD" id="cd07377">
    <property type="entry name" value="WHTH_GntR"/>
    <property type="match status" value="1"/>
</dbReference>
<feature type="domain" description="HTH gntR-type" evidence="4">
    <location>
        <begin position="28"/>
        <end position="96"/>
    </location>
</feature>
<name>A0ABT5IT32_9NEIS</name>
<keyword evidence="3" id="KW-0804">Transcription</keyword>
<proteinExistence type="predicted"/>
<dbReference type="SMART" id="SM00345">
    <property type="entry name" value="HTH_GNTR"/>
    <property type="match status" value="1"/>
</dbReference>
<dbReference type="InterPro" id="IPR036388">
    <property type="entry name" value="WH-like_DNA-bd_sf"/>
</dbReference>
<comment type="caution">
    <text evidence="5">The sequence shown here is derived from an EMBL/GenBank/DDBJ whole genome shotgun (WGS) entry which is preliminary data.</text>
</comment>
<dbReference type="EMBL" id="JAQQLF010000001">
    <property type="protein sequence ID" value="MDC7715667.1"/>
    <property type="molecule type" value="Genomic_DNA"/>
</dbReference>
<dbReference type="Gene3D" id="3.40.1410.10">
    <property type="entry name" value="Chorismate lyase-like"/>
    <property type="match status" value="1"/>
</dbReference>
<dbReference type="PANTHER" id="PTHR44846">
    <property type="entry name" value="MANNOSYL-D-GLYCERATE TRANSPORT/METABOLISM SYSTEM REPRESSOR MNGR-RELATED"/>
    <property type="match status" value="1"/>
</dbReference>
<keyword evidence="1" id="KW-0805">Transcription regulation</keyword>
<dbReference type="Pfam" id="PF07702">
    <property type="entry name" value="UTRA"/>
    <property type="match status" value="1"/>
</dbReference>
<dbReference type="InterPro" id="IPR028978">
    <property type="entry name" value="Chorismate_lyase_/UTRA_dom_sf"/>
</dbReference>
<dbReference type="PANTHER" id="PTHR44846:SF1">
    <property type="entry name" value="MANNOSYL-D-GLYCERATE TRANSPORT_METABOLISM SYSTEM REPRESSOR MNGR-RELATED"/>
    <property type="match status" value="1"/>
</dbReference>
<evidence type="ECO:0000256" key="3">
    <source>
        <dbReference type="ARBA" id="ARBA00023163"/>
    </source>
</evidence>
<dbReference type="PRINTS" id="PR00035">
    <property type="entry name" value="HTHGNTR"/>
</dbReference>
<dbReference type="InterPro" id="IPR050679">
    <property type="entry name" value="Bact_HTH_transcr_reg"/>
</dbReference>
<evidence type="ECO:0000256" key="1">
    <source>
        <dbReference type="ARBA" id="ARBA00023015"/>
    </source>
</evidence>